<evidence type="ECO:0000313" key="1">
    <source>
        <dbReference type="EMBL" id="KAI6087041.1"/>
    </source>
</evidence>
<evidence type="ECO:0000313" key="2">
    <source>
        <dbReference type="Proteomes" id="UP001497680"/>
    </source>
</evidence>
<dbReference type="EMBL" id="MU394310">
    <property type="protein sequence ID" value="KAI6087041.1"/>
    <property type="molecule type" value="Genomic_DNA"/>
</dbReference>
<reference evidence="1 2" key="1">
    <citation type="journal article" date="2022" name="New Phytol.">
        <title>Ecological generalism drives hyperdiversity of secondary metabolite gene clusters in xylarialean endophytes.</title>
        <authorList>
            <person name="Franco M.E.E."/>
            <person name="Wisecaver J.H."/>
            <person name="Arnold A.E."/>
            <person name="Ju Y.M."/>
            <person name="Slot J.C."/>
            <person name="Ahrendt S."/>
            <person name="Moore L.P."/>
            <person name="Eastman K.E."/>
            <person name="Scott K."/>
            <person name="Konkel Z."/>
            <person name="Mondo S.J."/>
            <person name="Kuo A."/>
            <person name="Hayes R.D."/>
            <person name="Haridas S."/>
            <person name="Andreopoulos B."/>
            <person name="Riley R."/>
            <person name="LaButti K."/>
            <person name="Pangilinan J."/>
            <person name="Lipzen A."/>
            <person name="Amirebrahimi M."/>
            <person name="Yan J."/>
            <person name="Adam C."/>
            <person name="Keymanesh K."/>
            <person name="Ng V."/>
            <person name="Louie K."/>
            <person name="Northen T."/>
            <person name="Drula E."/>
            <person name="Henrissat B."/>
            <person name="Hsieh H.M."/>
            <person name="Youens-Clark K."/>
            <person name="Lutzoni F."/>
            <person name="Miadlikowska J."/>
            <person name="Eastwood D.C."/>
            <person name="Hamelin R.C."/>
            <person name="Grigoriev I.V."/>
            <person name="U'Ren J.M."/>
        </authorList>
    </citation>
    <scope>NUCLEOTIDE SEQUENCE [LARGE SCALE GENOMIC DNA]</scope>
    <source>
        <strain evidence="1 2">ER1909</strain>
    </source>
</reference>
<keyword evidence="2" id="KW-1185">Reference proteome</keyword>
<accession>A0ACC0D311</accession>
<proteinExistence type="predicted"/>
<comment type="caution">
    <text evidence="1">The sequence shown here is derived from an EMBL/GenBank/DDBJ whole genome shotgun (WGS) entry which is preliminary data.</text>
</comment>
<protein>
    <submittedName>
        <fullName evidence="1">Uncharacterized protein</fullName>
    </submittedName>
</protein>
<gene>
    <name evidence="1" type="ORF">F4821DRAFT_236906</name>
</gene>
<organism evidence="1 2">
    <name type="scientific">Hypoxylon rubiginosum</name>
    <dbReference type="NCBI Taxonomy" id="110542"/>
    <lineage>
        <taxon>Eukaryota</taxon>
        <taxon>Fungi</taxon>
        <taxon>Dikarya</taxon>
        <taxon>Ascomycota</taxon>
        <taxon>Pezizomycotina</taxon>
        <taxon>Sordariomycetes</taxon>
        <taxon>Xylariomycetidae</taxon>
        <taxon>Xylariales</taxon>
        <taxon>Hypoxylaceae</taxon>
        <taxon>Hypoxylon</taxon>
    </lineage>
</organism>
<sequence>MSLTGEGESSPFLTSEENHDDDKCLPRTEVRTPRTRLYMLYCSLLVFLGALLAVNIALLGRDYISSSTCPCNNVEGDFFEGTFSPARSSIQYVVVESSHEPGPSPFTGEPRLELDQAWSNLLRSSMIKLSAEEMRRMNKTSIPLRDGSGYIGYLESIHMLHCVKRIYQSRYPEHYPKLRGTEAFADGHWDHCLEVLRRGIMCNFDVTINTYAWKTPTDIKGKREGSRKCTDWDKILEWADERAVKYDNYEKFLTTLVQGDEHGGTEPIDLIG</sequence>
<name>A0ACC0D311_9PEZI</name>
<dbReference type="Proteomes" id="UP001497680">
    <property type="component" value="Unassembled WGS sequence"/>
</dbReference>